<dbReference type="InParanoid" id="A0A0D2VRN6"/>
<evidence type="ECO:0000313" key="4">
    <source>
        <dbReference type="Proteomes" id="UP000008743"/>
    </source>
</evidence>
<evidence type="ECO:0000313" key="3">
    <source>
        <dbReference type="EMBL" id="KJE93552.1"/>
    </source>
</evidence>
<evidence type="ECO:0000259" key="2">
    <source>
        <dbReference type="SMART" id="SM00474"/>
    </source>
</evidence>
<dbReference type="PANTHER" id="PTHR46814">
    <property type="entry name" value="EGALITARIAN, ISOFORM B"/>
    <property type="match status" value="1"/>
</dbReference>
<dbReference type="SUPFAM" id="SSF53098">
    <property type="entry name" value="Ribonuclease H-like"/>
    <property type="match status" value="1"/>
</dbReference>
<proteinExistence type="predicted"/>
<feature type="compositionally biased region" description="Low complexity" evidence="1">
    <location>
        <begin position="601"/>
        <end position="617"/>
    </location>
</feature>
<feature type="compositionally biased region" description="Low complexity" evidence="1">
    <location>
        <begin position="312"/>
        <end position="347"/>
    </location>
</feature>
<feature type="compositionally biased region" description="Low complexity" evidence="1">
    <location>
        <begin position="60"/>
        <end position="73"/>
    </location>
</feature>
<organism evidence="3 4">
    <name type="scientific">Capsaspora owczarzaki (strain ATCC 30864)</name>
    <dbReference type="NCBI Taxonomy" id="595528"/>
    <lineage>
        <taxon>Eukaryota</taxon>
        <taxon>Filasterea</taxon>
        <taxon>Capsaspora</taxon>
    </lineage>
</organism>
<gene>
    <name evidence="3" type="ORF">CAOG_004322</name>
</gene>
<dbReference type="SMART" id="SM00474">
    <property type="entry name" value="35EXOc"/>
    <property type="match status" value="1"/>
</dbReference>
<feature type="region of interest" description="Disordered" evidence="1">
    <location>
        <begin position="60"/>
        <end position="100"/>
    </location>
</feature>
<feature type="region of interest" description="Disordered" evidence="1">
    <location>
        <begin position="686"/>
        <end position="710"/>
    </location>
</feature>
<dbReference type="eggNOG" id="KOG2405">
    <property type="taxonomic scope" value="Eukaryota"/>
</dbReference>
<dbReference type="PANTHER" id="PTHR46814:SF1">
    <property type="entry name" value="EGALITARIAN, ISOFORM B"/>
    <property type="match status" value="1"/>
</dbReference>
<feature type="compositionally biased region" description="Low complexity" evidence="1">
    <location>
        <begin position="84"/>
        <end position="99"/>
    </location>
</feature>
<dbReference type="InterPro" id="IPR012337">
    <property type="entry name" value="RNaseH-like_sf"/>
</dbReference>
<feature type="domain" description="3'-5' exonuclease" evidence="2">
    <location>
        <begin position="728"/>
        <end position="941"/>
    </location>
</feature>
<name>A0A0D2VRN6_CAPO3</name>
<reference evidence="4" key="1">
    <citation type="submission" date="2011-02" db="EMBL/GenBank/DDBJ databases">
        <title>The Genome Sequence of Capsaspora owczarzaki ATCC 30864.</title>
        <authorList>
            <person name="Russ C."/>
            <person name="Cuomo C."/>
            <person name="Burger G."/>
            <person name="Gray M.W."/>
            <person name="Holland P.W.H."/>
            <person name="King N."/>
            <person name="Lang F.B.F."/>
            <person name="Roger A.J."/>
            <person name="Ruiz-Trillo I."/>
            <person name="Young S.K."/>
            <person name="Zeng Q."/>
            <person name="Gargeya S."/>
            <person name="Alvarado L."/>
            <person name="Berlin A."/>
            <person name="Chapman S.B."/>
            <person name="Chen Z."/>
            <person name="Freedman E."/>
            <person name="Gellesch M."/>
            <person name="Goldberg J."/>
            <person name="Griggs A."/>
            <person name="Gujja S."/>
            <person name="Heilman E."/>
            <person name="Heiman D."/>
            <person name="Howarth C."/>
            <person name="Mehta T."/>
            <person name="Neiman D."/>
            <person name="Pearson M."/>
            <person name="Roberts A."/>
            <person name="Saif S."/>
            <person name="Shea T."/>
            <person name="Shenoy N."/>
            <person name="Sisk P."/>
            <person name="Stolte C."/>
            <person name="Sykes S."/>
            <person name="White J."/>
            <person name="Yandava C."/>
            <person name="Haas B."/>
            <person name="Nusbaum C."/>
            <person name="Birren B."/>
        </authorList>
    </citation>
    <scope>NUCLEOTIDE SEQUENCE</scope>
    <source>
        <strain evidence="4">ATCC 30864</strain>
    </source>
</reference>
<feature type="compositionally biased region" description="Low complexity" evidence="1">
    <location>
        <begin position="625"/>
        <end position="635"/>
    </location>
</feature>
<protein>
    <recommendedName>
        <fullName evidence="2">3'-5' exonuclease domain-containing protein</fullName>
    </recommendedName>
</protein>
<feature type="compositionally biased region" description="Pro residues" evidence="1">
    <location>
        <begin position="575"/>
        <end position="587"/>
    </location>
</feature>
<dbReference type="Pfam" id="PF01612">
    <property type="entry name" value="DNA_pol_A_exo1"/>
    <property type="match status" value="1"/>
</dbReference>
<dbReference type="GO" id="GO:0003676">
    <property type="term" value="F:nucleic acid binding"/>
    <property type="evidence" value="ECO:0007669"/>
    <property type="project" value="InterPro"/>
</dbReference>
<dbReference type="InterPro" id="IPR036397">
    <property type="entry name" value="RNaseH_sf"/>
</dbReference>
<feature type="compositionally biased region" description="Low complexity" evidence="1">
    <location>
        <begin position="686"/>
        <end position="701"/>
    </location>
</feature>
<sequence length="1550" mass="163191">MDDEHLLLGDDGAEGWTKAGDRLTADDLSIFESLNDDWLGSPAATERLKGLPFAAASAAAHNNNNSSNSNSSNDITRQSHLHHQSQSQSQSHSQSQSQSDGELIALPSIDDDGDLASPELLLTSPTANASADADADADTVTMGAVDALGLDYSEPVVFAAASQPPSQTITSSSPVVLPAAQRQVSEAQRLQLDHAAQVLKTWLERRPHRIHGRAEAGGAFAPHRELAKLVKDSCASFRDFVLAYPALFILFPNRGGKEMIGIASDGVPSMKIVDETSAANKFVSKKPLQGGEAPLGAPGTPSPLKAAARTMQQAQQQQQQPVPDLFSPTQFRASSSSSTSSRATSPTPDAAGQPVTPPQLVGSIENQARTLLAFAVDSLPGDVPGESSLRLLRPYLTSALHRGIESTYHSLAKFIMHKSSGFEFVENRPGVFRRAAPRASRAAVVQSATLAKSSAAAGGVAAGGAASPRLQPERLPEDATVLSDTPVPASAATARNPDTELDKHVRMHLFLGLSLQHRPGAAFEAHTNVVYGAMPADLKHYIARVYRSLGQFVNAKGSSFAFTERPGIYYRHPANDPPPLPQQPPQQPIASVVHPAPGSQALAQPLASTSPSPAAGAAGAGAGAAAGAAGSSPVSASKVIDDSASRVPISTTVKGAAAAAAPPAPKGSRAASHEFHPALPLNSAPQAAAVPQPHAASASASRTTAEPQQDAAHSRQLGFFEFLDGIPVFVVSTVASAAAAFQVLHSVDRVAVDCEWIGDGQPGQEEERLSLVQIAAPATPTHVNGVVYLLDLLSDCAPASIIAPLGVLLARQTIVKVFHDARKDVALLTRSTGIAAVHNYADTQAEYAILQSLRQLVHNEAGVALVPSGTGANVPARVGLNALFEQLALPTNPLKATFAARFRTEKHLWQRRPLDRDSIVYAAYDTLHLLRARDMIRQGILACTDDATSQLWVNAPNHLGGPIASKLNGASPAAARASSSSSSSSSAASISAVGGAASSLANGGHSSNDFEHPAAPSTSAKSVIVQVPGGRALNTTFALSMSASGNLEYTAQANAAADELPPPPRRRLAYLGLAANLMPASIRQFLLQTFPPSAYSGDGLTLPLRMTLVVGHPLVVEDKSHRSQTGPVISAANLQEIQRMVDHHTQEMASRRQNTAAVSQPGYLYRHGHAANNPGDEQWHDEPHLRLVHHTSSSMSLIACYDDYPALSGLIADLLVPAPQLSASQPSSVAFSRGNRAVGVLVVGGRRAGKSALLRSIRDFWSKSPDAPTVFVDVDACPTHSKSAAKAHTTVYVDEYTGQPTSSVVVSESARNCIHLDGSNLKHRSRDQAVEASVRESGSQHVVLDSISTAEDVELVLSLLRSGVSVAAGVCATSLAHMLLDSKMHKLVGYLNNDNGQVQRTTTAAVSTVIELLSFNKYRIFSPVETTLDALVGNAAHVVQSLRWRQRIGLEQPDVPPPEKQPSAQAGAALGYNAYDPRTGAPSSPSPRSVRSVDPETGTATARVLPPNAPYTPPVPKYAHFARFELMRCQEDYLGSSQRDWLAHVRVALR</sequence>
<dbReference type="RefSeq" id="XP_004348150.2">
    <property type="nucleotide sequence ID" value="XM_004348100.2"/>
</dbReference>
<dbReference type="OrthoDB" id="26838at2759"/>
<dbReference type="Gene3D" id="3.30.420.10">
    <property type="entry name" value="Ribonuclease H-like superfamily/Ribonuclease H"/>
    <property type="match status" value="1"/>
</dbReference>
<dbReference type="GO" id="GO:0008408">
    <property type="term" value="F:3'-5' exonuclease activity"/>
    <property type="evidence" value="ECO:0007669"/>
    <property type="project" value="InterPro"/>
</dbReference>
<dbReference type="GO" id="GO:0006139">
    <property type="term" value="P:nucleobase-containing compound metabolic process"/>
    <property type="evidence" value="ECO:0007669"/>
    <property type="project" value="InterPro"/>
</dbReference>
<keyword evidence="4" id="KW-1185">Reference proteome</keyword>
<dbReference type="STRING" id="595528.A0A0D2VRN6"/>
<dbReference type="InterPro" id="IPR002562">
    <property type="entry name" value="3'-5'_exonuclease_dom"/>
</dbReference>
<dbReference type="Proteomes" id="UP000008743">
    <property type="component" value="Unassembled WGS sequence"/>
</dbReference>
<dbReference type="EMBL" id="KE346365">
    <property type="protein sequence ID" value="KJE93552.1"/>
    <property type="molecule type" value="Genomic_DNA"/>
</dbReference>
<feature type="region of interest" description="Disordered" evidence="1">
    <location>
        <begin position="1473"/>
        <end position="1509"/>
    </location>
</feature>
<feature type="region of interest" description="Disordered" evidence="1">
    <location>
        <begin position="285"/>
        <end position="360"/>
    </location>
</feature>
<feature type="compositionally biased region" description="Low complexity" evidence="1">
    <location>
        <begin position="1482"/>
        <end position="1492"/>
    </location>
</feature>
<evidence type="ECO:0000256" key="1">
    <source>
        <dbReference type="SAM" id="MobiDB-lite"/>
    </source>
</evidence>
<feature type="region of interest" description="Disordered" evidence="1">
    <location>
        <begin position="570"/>
        <end position="635"/>
    </location>
</feature>
<accession>A0A0D2VRN6</accession>